<evidence type="ECO:0000313" key="2">
    <source>
        <dbReference type="EMBL" id="KAL0057805.1"/>
    </source>
</evidence>
<feature type="compositionally biased region" description="Basic and acidic residues" evidence="1">
    <location>
        <begin position="401"/>
        <end position="419"/>
    </location>
</feature>
<comment type="caution">
    <text evidence="2">The sequence shown here is derived from an EMBL/GenBank/DDBJ whole genome shotgun (WGS) entry which is preliminary data.</text>
</comment>
<name>A0ABR2Z8Y9_9AGAR</name>
<reference evidence="2 3" key="1">
    <citation type="submission" date="2024-05" db="EMBL/GenBank/DDBJ databases">
        <title>A draft genome resource for the thread blight pathogen Marasmius tenuissimus strain MS-2.</title>
        <authorList>
            <person name="Yulfo-Soto G.E."/>
            <person name="Baruah I.K."/>
            <person name="Amoako-Attah I."/>
            <person name="Bukari Y."/>
            <person name="Meinhardt L.W."/>
            <person name="Bailey B.A."/>
            <person name="Cohen S.P."/>
        </authorList>
    </citation>
    <scope>NUCLEOTIDE SEQUENCE [LARGE SCALE GENOMIC DNA]</scope>
    <source>
        <strain evidence="2 3">MS-2</strain>
    </source>
</reference>
<feature type="compositionally biased region" description="Basic and acidic residues" evidence="1">
    <location>
        <begin position="287"/>
        <end position="298"/>
    </location>
</feature>
<feature type="compositionally biased region" description="Polar residues" evidence="1">
    <location>
        <begin position="345"/>
        <end position="360"/>
    </location>
</feature>
<proteinExistence type="predicted"/>
<feature type="compositionally biased region" description="Low complexity" evidence="1">
    <location>
        <begin position="186"/>
        <end position="199"/>
    </location>
</feature>
<protein>
    <submittedName>
        <fullName evidence="2">Uncharacterized protein</fullName>
    </submittedName>
</protein>
<sequence>MSNVPDMNEIFEKYATPGQRFQRKDLVKELTHQEKALKRDEKDVQIHRGTRQKQTRELLTERKVRIDELHAGLQQLEEDVRRVEQAHSEPVTTEPDNEDYGESTDEFGLELSDLPEHLRQKRPAIHPKKDTDVGTKTKPQTNCSKTVTASQTSEGSKRLSRRLLQQQPETEVQELPKKAGKKKNSSGRAAKASSSAMTGGEEHTVEGTGPVRQEGALTQTGNLDEGVVDHDSVLQNPAESQNKEQISVDSEVPSNGTWANPDDSQSKNTSSVEGLPRSNGTPTSAHPSKEVEHEDVSRVENTSPVKGVAPIDDVQTTSNCSRDGQSNSDGTTAQKAAACHVPSAVASTETVVHNHTTSDLQESRTEEHPTIATADGNTKKLEDDSLKEAMPSKMQPSTSSKTDDGSEKLDGDTTREGKPSKKRRWNRDTPTQTGDDARVTKKKKAASTKKPAKEPDDESQEEKGVSKKKKGSGKKPAKEQDDESEEGDKALVQQKEKVWHMEEETWEAVEKYLRDPRPSNRLETKHRTHIRESAKHCPTAGKACWDLSCDILTTKTSLVKCIYHQTVDKSCRKWDETGQDEMTGTPYAPTDPTDLTSTRNPSDQEVRAAGGIVYAKQKPKYAPSGVEICDCGCLLEDAIWGLFLWKTGEIAYEGRSQGYDSPPTPRNRGFEITRMKRWGVKLDDLWLYERQSDGSYRKRTEQEQLQRLITAVGRKLYDCGGAANLEGLEDLLTMDDILKSES</sequence>
<evidence type="ECO:0000313" key="3">
    <source>
        <dbReference type="Proteomes" id="UP001437256"/>
    </source>
</evidence>
<feature type="compositionally biased region" description="Basic and acidic residues" evidence="1">
    <location>
        <begin position="377"/>
        <end position="387"/>
    </location>
</feature>
<feature type="compositionally biased region" description="Acidic residues" evidence="1">
    <location>
        <begin position="95"/>
        <end position="108"/>
    </location>
</feature>
<dbReference type="EMBL" id="JBBXMP010000432">
    <property type="protein sequence ID" value="KAL0057805.1"/>
    <property type="molecule type" value="Genomic_DNA"/>
</dbReference>
<keyword evidence="3" id="KW-1185">Reference proteome</keyword>
<feature type="compositionally biased region" description="Polar residues" evidence="1">
    <location>
        <begin position="233"/>
        <end position="286"/>
    </location>
</feature>
<feature type="region of interest" description="Disordered" evidence="1">
    <location>
        <begin position="81"/>
        <end position="489"/>
    </location>
</feature>
<evidence type="ECO:0000256" key="1">
    <source>
        <dbReference type="SAM" id="MobiDB-lite"/>
    </source>
</evidence>
<accession>A0ABR2Z8Y9</accession>
<feature type="compositionally biased region" description="Polar residues" evidence="1">
    <location>
        <begin position="314"/>
        <end position="334"/>
    </location>
</feature>
<feature type="region of interest" description="Disordered" evidence="1">
    <location>
        <begin position="576"/>
        <end position="603"/>
    </location>
</feature>
<dbReference type="Proteomes" id="UP001437256">
    <property type="component" value="Unassembled WGS sequence"/>
</dbReference>
<gene>
    <name evidence="2" type="ORF">AAF712_015548</name>
</gene>
<feature type="compositionally biased region" description="Basic residues" evidence="1">
    <location>
        <begin position="466"/>
        <end position="475"/>
    </location>
</feature>
<organism evidence="2 3">
    <name type="scientific">Marasmius tenuissimus</name>
    <dbReference type="NCBI Taxonomy" id="585030"/>
    <lineage>
        <taxon>Eukaryota</taxon>
        <taxon>Fungi</taxon>
        <taxon>Dikarya</taxon>
        <taxon>Basidiomycota</taxon>
        <taxon>Agaricomycotina</taxon>
        <taxon>Agaricomycetes</taxon>
        <taxon>Agaricomycetidae</taxon>
        <taxon>Agaricales</taxon>
        <taxon>Marasmiineae</taxon>
        <taxon>Marasmiaceae</taxon>
        <taxon>Marasmius</taxon>
    </lineage>
</organism>
<feature type="compositionally biased region" description="Polar residues" evidence="1">
    <location>
        <begin position="593"/>
        <end position="603"/>
    </location>
</feature>
<feature type="compositionally biased region" description="Polar residues" evidence="1">
    <location>
        <begin position="137"/>
        <end position="154"/>
    </location>
</feature>